<dbReference type="OrthoDB" id="8720307at2"/>
<comment type="caution">
    <text evidence="1">The sequence shown here is derived from an EMBL/GenBank/DDBJ whole genome shotgun (WGS) entry which is preliminary data.</text>
</comment>
<organism evidence="1 2">
    <name type="scientific">Trinickia terrae</name>
    <dbReference type="NCBI Taxonomy" id="2571161"/>
    <lineage>
        <taxon>Bacteria</taxon>
        <taxon>Pseudomonadati</taxon>
        <taxon>Pseudomonadota</taxon>
        <taxon>Betaproteobacteria</taxon>
        <taxon>Burkholderiales</taxon>
        <taxon>Burkholderiaceae</taxon>
        <taxon>Trinickia</taxon>
    </lineage>
</organism>
<dbReference type="RefSeq" id="WP_136898561.1">
    <property type="nucleotide sequence ID" value="NZ_SWJE01000020.1"/>
</dbReference>
<accession>A0A4U1HH68</accession>
<reference evidence="1 2" key="1">
    <citation type="submission" date="2019-04" db="EMBL/GenBank/DDBJ databases">
        <title>Trinickia sp. 7GSK02, isolated from subtropical forest soil.</title>
        <authorList>
            <person name="Gao Z.-H."/>
            <person name="Qiu L.-H."/>
        </authorList>
    </citation>
    <scope>NUCLEOTIDE SEQUENCE [LARGE SCALE GENOMIC DNA]</scope>
    <source>
        <strain evidence="1 2">7GSK02</strain>
    </source>
</reference>
<keyword evidence="2" id="KW-1185">Reference proteome</keyword>
<protein>
    <recommendedName>
        <fullName evidence="3">Lipoprotein</fullName>
    </recommendedName>
</protein>
<evidence type="ECO:0008006" key="3">
    <source>
        <dbReference type="Google" id="ProtNLM"/>
    </source>
</evidence>
<gene>
    <name evidence="1" type="ORF">FAZ69_29135</name>
</gene>
<name>A0A4U1HH68_9BURK</name>
<evidence type="ECO:0000313" key="1">
    <source>
        <dbReference type="EMBL" id="TKC80381.1"/>
    </source>
</evidence>
<proteinExistence type="predicted"/>
<evidence type="ECO:0000313" key="2">
    <source>
        <dbReference type="Proteomes" id="UP000305539"/>
    </source>
</evidence>
<dbReference type="Proteomes" id="UP000305539">
    <property type="component" value="Unassembled WGS sequence"/>
</dbReference>
<dbReference type="AlphaFoldDB" id="A0A4U1HH68"/>
<dbReference type="PROSITE" id="PS51257">
    <property type="entry name" value="PROKAR_LIPOPROTEIN"/>
    <property type="match status" value="1"/>
</dbReference>
<dbReference type="EMBL" id="SWJE01000020">
    <property type="protein sequence ID" value="TKC80381.1"/>
    <property type="molecule type" value="Genomic_DNA"/>
</dbReference>
<sequence>MRIYTALSITLLLCSCTSVSPIQRDARERYSVTARTSNPIVSWRHLMNVSIGHAAEFCEQEDKAMHQVDIGTFGVRGFSPREADLRFECVPRWQQQ</sequence>